<keyword evidence="3" id="KW-1185">Reference proteome</keyword>
<evidence type="ECO:0000256" key="1">
    <source>
        <dbReference type="SAM" id="MobiDB-lite"/>
    </source>
</evidence>
<dbReference type="AlphaFoldDB" id="A0AAE8N0I2"/>
<feature type="region of interest" description="Disordered" evidence="1">
    <location>
        <begin position="1"/>
        <end position="77"/>
    </location>
</feature>
<dbReference type="Proteomes" id="UP001187682">
    <property type="component" value="Unassembled WGS sequence"/>
</dbReference>
<feature type="compositionally biased region" description="Basic and acidic residues" evidence="1">
    <location>
        <begin position="1"/>
        <end position="17"/>
    </location>
</feature>
<evidence type="ECO:0000313" key="3">
    <source>
        <dbReference type="Proteomes" id="UP001187682"/>
    </source>
</evidence>
<protein>
    <submittedName>
        <fullName evidence="2">Uncharacterized protein</fullName>
    </submittedName>
</protein>
<sequence length="77" mass="8330">MDKFREGVRDLGDEPARQTEGAQQQGKSGMESAKQKTQGESKSNPMEKAKSAVEDKIQGLREEGQKFMGGDKGGSGR</sequence>
<organism evidence="2 3">
    <name type="scientific">Cephalotrichum gorgonifer</name>
    <dbReference type="NCBI Taxonomy" id="2041049"/>
    <lineage>
        <taxon>Eukaryota</taxon>
        <taxon>Fungi</taxon>
        <taxon>Dikarya</taxon>
        <taxon>Ascomycota</taxon>
        <taxon>Pezizomycotina</taxon>
        <taxon>Sordariomycetes</taxon>
        <taxon>Hypocreomycetidae</taxon>
        <taxon>Microascales</taxon>
        <taxon>Microascaceae</taxon>
        <taxon>Cephalotrichum</taxon>
    </lineage>
</organism>
<evidence type="ECO:0000313" key="2">
    <source>
        <dbReference type="EMBL" id="SPO04085.1"/>
    </source>
</evidence>
<comment type="caution">
    <text evidence="2">The sequence shown here is derived from an EMBL/GenBank/DDBJ whole genome shotgun (WGS) entry which is preliminary data.</text>
</comment>
<gene>
    <name evidence="2" type="ORF">DNG_06768</name>
</gene>
<name>A0AAE8N0I2_9PEZI</name>
<dbReference type="EMBL" id="ONZQ02000009">
    <property type="protein sequence ID" value="SPO04085.1"/>
    <property type="molecule type" value="Genomic_DNA"/>
</dbReference>
<feature type="compositionally biased region" description="Basic and acidic residues" evidence="1">
    <location>
        <begin position="33"/>
        <end position="65"/>
    </location>
</feature>
<accession>A0AAE8N0I2</accession>
<proteinExistence type="predicted"/>
<reference evidence="2" key="1">
    <citation type="submission" date="2018-03" db="EMBL/GenBank/DDBJ databases">
        <authorList>
            <person name="Guldener U."/>
        </authorList>
    </citation>
    <scope>NUCLEOTIDE SEQUENCE</scope>
</reference>